<evidence type="ECO:0000256" key="2">
    <source>
        <dbReference type="SAM" id="SignalP"/>
    </source>
</evidence>
<feature type="chain" id="PRO_5041284724" description="Intracellular proteinase inhibitor BsuPI" evidence="2">
    <location>
        <begin position="26"/>
        <end position="189"/>
    </location>
</feature>
<reference evidence="3 4" key="1">
    <citation type="submission" date="2023-08" db="EMBL/GenBank/DDBJ databases">
        <title>Pleionea litopenaei sp. nov., isolated from stomach of juvenile Litopenaeus vannamei.</title>
        <authorList>
            <person name="Rho A.M."/>
            <person name="Hwang C.Y."/>
        </authorList>
    </citation>
    <scope>NUCLEOTIDE SEQUENCE [LARGE SCALE GENOMIC DNA]</scope>
    <source>
        <strain evidence="3 4">HL-JVS1</strain>
    </source>
</reference>
<dbReference type="RefSeq" id="WP_309203643.1">
    <property type="nucleotide sequence ID" value="NZ_CP133548.1"/>
</dbReference>
<evidence type="ECO:0008006" key="5">
    <source>
        <dbReference type="Google" id="ProtNLM"/>
    </source>
</evidence>
<evidence type="ECO:0000313" key="3">
    <source>
        <dbReference type="EMBL" id="WMS88429.1"/>
    </source>
</evidence>
<evidence type="ECO:0000313" key="4">
    <source>
        <dbReference type="Proteomes" id="UP001239782"/>
    </source>
</evidence>
<dbReference type="Proteomes" id="UP001239782">
    <property type="component" value="Chromosome"/>
</dbReference>
<keyword evidence="2" id="KW-0732">Signal</keyword>
<name>A0AA51RVT4_9GAMM</name>
<proteinExistence type="predicted"/>
<dbReference type="EMBL" id="CP133548">
    <property type="protein sequence ID" value="WMS88429.1"/>
    <property type="molecule type" value="Genomic_DNA"/>
</dbReference>
<gene>
    <name evidence="3" type="ORF">Q9312_05815</name>
</gene>
<feature type="signal peptide" evidence="2">
    <location>
        <begin position="1"/>
        <end position="25"/>
    </location>
</feature>
<dbReference type="KEGG" id="plei:Q9312_05815"/>
<accession>A0AA51RVT4</accession>
<dbReference type="AlphaFoldDB" id="A0AA51RVT4"/>
<feature type="region of interest" description="Disordered" evidence="1">
    <location>
        <begin position="30"/>
        <end position="58"/>
    </location>
</feature>
<protein>
    <recommendedName>
        <fullName evidence="5">Intracellular proteinase inhibitor BsuPI</fullName>
    </recommendedName>
</protein>
<keyword evidence="4" id="KW-1185">Reference proteome</keyword>
<feature type="compositionally biased region" description="Basic and acidic residues" evidence="1">
    <location>
        <begin position="30"/>
        <end position="44"/>
    </location>
</feature>
<sequence length="189" mass="21390">MIKPLPVNVFLTMLCVLIASQWLYAQEPARPEKHSSNDSRKVEAPKNTAPKKAARETVAQDALGQETLDQETLVQETSTRIIDSHRQVQRCVLLKLNQQIKVSFSSSEPLEFFVELRSVDQRSVAQQNSENSTRVIGKQLTHKMKGLVVTAKSSGQYCFIWRNPQDKGVKITTSYHRDDKLPSAEVIQQ</sequence>
<organism evidence="3 4">
    <name type="scientific">Pleionea litopenaei</name>
    <dbReference type="NCBI Taxonomy" id="3070815"/>
    <lineage>
        <taxon>Bacteria</taxon>
        <taxon>Pseudomonadati</taxon>
        <taxon>Pseudomonadota</taxon>
        <taxon>Gammaproteobacteria</taxon>
        <taxon>Oceanospirillales</taxon>
        <taxon>Pleioneaceae</taxon>
        <taxon>Pleionea</taxon>
    </lineage>
</organism>
<evidence type="ECO:0000256" key="1">
    <source>
        <dbReference type="SAM" id="MobiDB-lite"/>
    </source>
</evidence>